<dbReference type="GeneID" id="98181421"/>
<comment type="caution">
    <text evidence="5">The sequence shown here is derived from an EMBL/GenBank/DDBJ whole genome shotgun (WGS) entry which is preliminary data.</text>
</comment>
<feature type="transmembrane region" description="Helical" evidence="2">
    <location>
        <begin position="148"/>
        <end position="166"/>
    </location>
</feature>
<dbReference type="Gene3D" id="3.40.30.10">
    <property type="entry name" value="Glutaredoxin"/>
    <property type="match status" value="1"/>
</dbReference>
<comment type="similarity">
    <text evidence="1">Belongs to the GST superfamily.</text>
</comment>
<dbReference type="PANTHER" id="PTHR44051:SF9">
    <property type="entry name" value="GLUTATHIONE S-TRANSFERASE 1"/>
    <property type="match status" value="1"/>
</dbReference>
<reference evidence="5 6" key="1">
    <citation type="submission" date="2024-09" db="EMBL/GenBank/DDBJ databases">
        <title>Itraconazole resistance in Madurella fahalii resulting from another homologue of gene encoding cytochrome P450 14-alpha sterol demethylase (CYP51).</title>
        <authorList>
            <person name="Yoshioka I."/>
            <person name="Fahal A.H."/>
            <person name="Kaneko S."/>
            <person name="Yaguchi T."/>
        </authorList>
    </citation>
    <scope>NUCLEOTIDE SEQUENCE [LARGE SCALE GENOMIC DNA]</scope>
    <source>
        <strain evidence="5 6">IFM 68171</strain>
    </source>
</reference>
<accession>A0ABQ0GRY7</accession>
<feature type="transmembrane region" description="Helical" evidence="2">
    <location>
        <begin position="118"/>
        <end position="136"/>
    </location>
</feature>
<dbReference type="InterPro" id="IPR040079">
    <property type="entry name" value="Glutathione_S-Trfase"/>
</dbReference>
<keyword evidence="2" id="KW-1133">Transmembrane helix</keyword>
<dbReference type="GO" id="GO:0016740">
    <property type="term" value="F:transferase activity"/>
    <property type="evidence" value="ECO:0007669"/>
    <property type="project" value="UniProtKB-KW"/>
</dbReference>
<keyword evidence="6" id="KW-1185">Reference proteome</keyword>
<dbReference type="SUPFAM" id="SSF47616">
    <property type="entry name" value="GST C-terminal domain-like"/>
    <property type="match status" value="1"/>
</dbReference>
<dbReference type="RefSeq" id="XP_070922199.1">
    <property type="nucleotide sequence ID" value="XM_071066098.1"/>
</dbReference>
<evidence type="ECO:0000313" key="6">
    <source>
        <dbReference type="Proteomes" id="UP001628179"/>
    </source>
</evidence>
<dbReference type="InterPro" id="IPR036249">
    <property type="entry name" value="Thioredoxin-like_sf"/>
</dbReference>
<gene>
    <name evidence="5" type="primary">GTT1_1</name>
    <name evidence="5" type="ORF">MFIFM68171_10679</name>
</gene>
<dbReference type="PROSITE" id="PS50404">
    <property type="entry name" value="GST_NTER"/>
    <property type="match status" value="1"/>
</dbReference>
<dbReference type="InterPro" id="IPR010987">
    <property type="entry name" value="Glutathione-S-Trfase_C-like"/>
</dbReference>
<dbReference type="SFLD" id="SFLDS00019">
    <property type="entry name" value="Glutathione_Transferase_(cytos"/>
    <property type="match status" value="1"/>
</dbReference>
<dbReference type="Pfam" id="PF02798">
    <property type="entry name" value="GST_N"/>
    <property type="match status" value="1"/>
</dbReference>
<keyword evidence="5" id="KW-0808">Transferase</keyword>
<dbReference type="SUPFAM" id="SSF52833">
    <property type="entry name" value="Thioredoxin-like"/>
    <property type="match status" value="1"/>
</dbReference>
<dbReference type="PROSITE" id="PS50405">
    <property type="entry name" value="GST_CTER"/>
    <property type="match status" value="1"/>
</dbReference>
<protein>
    <submittedName>
        <fullName evidence="5">Bifunctional glutathione transferase/peroxidase</fullName>
    </submittedName>
</protein>
<proteinExistence type="inferred from homology"/>
<feature type="domain" description="GST N-terminal" evidence="3">
    <location>
        <begin position="4"/>
        <end position="91"/>
    </location>
</feature>
<feature type="domain" description="GST C-terminal" evidence="4">
    <location>
        <begin position="122"/>
        <end position="259"/>
    </location>
</feature>
<dbReference type="InterPro" id="IPR004045">
    <property type="entry name" value="Glutathione_S-Trfase_N"/>
</dbReference>
<keyword evidence="2" id="KW-0472">Membrane</keyword>
<dbReference type="PANTHER" id="PTHR44051">
    <property type="entry name" value="GLUTATHIONE S-TRANSFERASE-RELATED"/>
    <property type="match status" value="1"/>
</dbReference>
<evidence type="ECO:0000256" key="1">
    <source>
        <dbReference type="ARBA" id="ARBA00007409"/>
    </source>
</evidence>
<name>A0ABQ0GRY7_9PEZI</name>
<dbReference type="EMBL" id="BAAFSV010000006">
    <property type="protein sequence ID" value="GAB1320469.1"/>
    <property type="molecule type" value="Genomic_DNA"/>
</dbReference>
<dbReference type="Proteomes" id="UP001628179">
    <property type="component" value="Unassembled WGS sequence"/>
</dbReference>
<evidence type="ECO:0000259" key="4">
    <source>
        <dbReference type="PROSITE" id="PS50405"/>
    </source>
</evidence>
<evidence type="ECO:0000259" key="3">
    <source>
        <dbReference type="PROSITE" id="PS50404"/>
    </source>
</evidence>
<evidence type="ECO:0000313" key="5">
    <source>
        <dbReference type="EMBL" id="GAB1320469.1"/>
    </source>
</evidence>
<dbReference type="InterPro" id="IPR036282">
    <property type="entry name" value="Glutathione-S-Trfase_C_sf"/>
</dbReference>
<dbReference type="Gene3D" id="1.20.1050.10">
    <property type="match status" value="1"/>
</dbReference>
<dbReference type="CDD" id="cd03046">
    <property type="entry name" value="GST_N_GTT1_like"/>
    <property type="match status" value="1"/>
</dbReference>
<keyword evidence="2" id="KW-0812">Transmembrane</keyword>
<evidence type="ECO:0000256" key="2">
    <source>
        <dbReference type="SAM" id="Phobius"/>
    </source>
</evidence>
<sequence length="267" mass="29929">MAEEATVKLHWLNGSRAQSILWLLEEFEIPYELDIYHRQKTMLAPPEFKKLHPLGKSPLVSITPPGASGPIVLAESGFIVQYLCDHFPKGKALVPQRWKDGQEGKLGGETEEWMRYQYLLHYIEGSFMFTMVLNFILSGLKGPSVPFFVRPITTLITNQLIAMVVFPSMKRHFGMMEDYLATSPNGGNYMCGPNLTGADIMLGYPLIAGKDGAFDAMGTWAKGSFKETFPKLHAYIGRLSEEAGWKRSVMKIEEVEGSFSILPTTKL</sequence>
<organism evidence="5 6">
    <name type="scientific">Madurella fahalii</name>
    <dbReference type="NCBI Taxonomy" id="1157608"/>
    <lineage>
        <taxon>Eukaryota</taxon>
        <taxon>Fungi</taxon>
        <taxon>Dikarya</taxon>
        <taxon>Ascomycota</taxon>
        <taxon>Pezizomycotina</taxon>
        <taxon>Sordariomycetes</taxon>
        <taxon>Sordariomycetidae</taxon>
        <taxon>Sordariales</taxon>
        <taxon>Sordariales incertae sedis</taxon>
        <taxon>Madurella</taxon>
    </lineage>
</organism>